<accession>A0ACB5SFI8</accession>
<evidence type="ECO:0000313" key="2">
    <source>
        <dbReference type="Proteomes" id="UP001165186"/>
    </source>
</evidence>
<dbReference type="Proteomes" id="UP001165186">
    <property type="component" value="Unassembled WGS sequence"/>
</dbReference>
<reference evidence="1" key="1">
    <citation type="submission" date="2024-09" db="EMBL/GenBank/DDBJ databases">
        <title>Draft Genome Sequences of Neofusicoccum parvum.</title>
        <authorList>
            <person name="Ashida A."/>
            <person name="Camagna M."/>
            <person name="Tanaka A."/>
            <person name="Takemoto D."/>
        </authorList>
    </citation>
    <scope>NUCLEOTIDE SEQUENCE</scope>
    <source>
        <strain evidence="1">PPO83</strain>
    </source>
</reference>
<dbReference type="EMBL" id="BSXG01000081">
    <property type="protein sequence ID" value="GME38032.1"/>
    <property type="molecule type" value="Genomic_DNA"/>
</dbReference>
<gene>
    <name evidence="1" type="primary">g11605</name>
    <name evidence="1" type="ORF">NpPPO83_00011605</name>
</gene>
<sequence>MITERCEDEYTPSPGPNPHPPPEPSDVFWQTDHRSFEPLIYAPPARQIPWYWEKFIELVDPFVKILHIPTTAPLFLNFNASTTPVDTQPLFFAICYSVACSLPPSACATVLQDDQRALIVKYKTATQRALGAARFLATQELRVVQALVLLMSCAGGSEAEELWTLTGLVVRVAQHMGLHRDGGRHFAALVSPFAAEMRRRAWWRVCVLDLQVSEVRGAESTVLDLAFDTRMPANVRDEDVAPEMEALPAARKGCTEVTASLISFEVVEVLRKMARAAKKGPAGCSAVTFQQKVGILDDFTAKVEDKYLAHGVKRDGPLFHCCRALFRCLRARLLLLLYRPFRQPGRNAHLSQDARDTLFLACLEALESWHFLSADPRFTARSTGFRANVLFQVLIFVLLQLCGGRNDALAERAWHMVMAAQLPPPDRSLEPRMRRIIGPGSRLLERAKRSRELQLQQRSSEAEFNDHLHPITTPTTAVRSSAAGSTQGSGEGADAHAPPGGFDTLSADLAAFVEEFPGSYFMDIM</sequence>
<name>A0ACB5SFI8_9PEZI</name>
<comment type="caution">
    <text evidence="1">The sequence shown here is derived from an EMBL/GenBank/DDBJ whole genome shotgun (WGS) entry which is preliminary data.</text>
</comment>
<protein>
    <submittedName>
        <fullName evidence="1">C6 transcription protein</fullName>
    </submittedName>
</protein>
<organism evidence="1 2">
    <name type="scientific">Neofusicoccum parvum</name>
    <dbReference type="NCBI Taxonomy" id="310453"/>
    <lineage>
        <taxon>Eukaryota</taxon>
        <taxon>Fungi</taxon>
        <taxon>Dikarya</taxon>
        <taxon>Ascomycota</taxon>
        <taxon>Pezizomycotina</taxon>
        <taxon>Dothideomycetes</taxon>
        <taxon>Dothideomycetes incertae sedis</taxon>
        <taxon>Botryosphaeriales</taxon>
        <taxon>Botryosphaeriaceae</taxon>
        <taxon>Neofusicoccum</taxon>
    </lineage>
</organism>
<keyword evidence="2" id="KW-1185">Reference proteome</keyword>
<proteinExistence type="predicted"/>
<evidence type="ECO:0000313" key="1">
    <source>
        <dbReference type="EMBL" id="GME38032.1"/>
    </source>
</evidence>